<dbReference type="GO" id="GO:0008080">
    <property type="term" value="F:N-acetyltransferase activity"/>
    <property type="evidence" value="ECO:0007669"/>
    <property type="project" value="TreeGrafter"/>
</dbReference>
<reference evidence="2" key="1">
    <citation type="submission" date="2018-06" db="EMBL/GenBank/DDBJ databases">
        <authorList>
            <person name="Zhirakovskaya E."/>
        </authorList>
    </citation>
    <scope>NUCLEOTIDE SEQUENCE</scope>
</reference>
<protein>
    <recommendedName>
        <fullName evidence="1">N-acetyltransferase domain-containing protein</fullName>
    </recommendedName>
</protein>
<dbReference type="AlphaFoldDB" id="A0A3B0W3F6"/>
<dbReference type="InterPro" id="IPR039143">
    <property type="entry name" value="GNPNAT1-like"/>
</dbReference>
<organism evidence="2">
    <name type="scientific">hydrothermal vent metagenome</name>
    <dbReference type="NCBI Taxonomy" id="652676"/>
    <lineage>
        <taxon>unclassified sequences</taxon>
        <taxon>metagenomes</taxon>
        <taxon>ecological metagenomes</taxon>
    </lineage>
</organism>
<accession>A0A3B0W3F6</accession>
<dbReference type="PROSITE" id="PS51186">
    <property type="entry name" value="GNAT"/>
    <property type="match status" value="1"/>
</dbReference>
<dbReference type="InterPro" id="IPR000182">
    <property type="entry name" value="GNAT_dom"/>
</dbReference>
<sequence>MNMILRIANWEKEKPMLRTIRHEVFITEQLVPEEMEWDEFDDSATHFLCLLEGKVIATARLKPDGQIGRMAVLKDYRGFGYGNKLLVFVIQTARKKNIKKLYLHAQVSAIAFYEKQGFSVCSDIFYEANIPHREMSKIFC</sequence>
<proteinExistence type="predicted"/>
<dbReference type="Gene3D" id="3.40.630.30">
    <property type="match status" value="1"/>
</dbReference>
<evidence type="ECO:0000259" key="1">
    <source>
        <dbReference type="PROSITE" id="PS51186"/>
    </source>
</evidence>
<dbReference type="InterPro" id="IPR016181">
    <property type="entry name" value="Acyl_CoA_acyltransferase"/>
</dbReference>
<evidence type="ECO:0000313" key="2">
    <source>
        <dbReference type="EMBL" id="VAW50375.1"/>
    </source>
</evidence>
<feature type="domain" description="N-acetyltransferase" evidence="1">
    <location>
        <begin position="3"/>
        <end position="140"/>
    </location>
</feature>
<dbReference type="EMBL" id="UOFE01000002">
    <property type="protein sequence ID" value="VAW50375.1"/>
    <property type="molecule type" value="Genomic_DNA"/>
</dbReference>
<dbReference type="Pfam" id="PF13673">
    <property type="entry name" value="Acetyltransf_10"/>
    <property type="match status" value="1"/>
</dbReference>
<dbReference type="SUPFAM" id="SSF55729">
    <property type="entry name" value="Acyl-CoA N-acyltransferases (Nat)"/>
    <property type="match status" value="1"/>
</dbReference>
<dbReference type="PANTHER" id="PTHR13355">
    <property type="entry name" value="GLUCOSAMINE 6-PHOSPHATE N-ACETYLTRANSFERASE"/>
    <property type="match status" value="1"/>
</dbReference>
<gene>
    <name evidence="2" type="ORF">MNBD_GAMMA05-1396</name>
</gene>
<dbReference type="CDD" id="cd04301">
    <property type="entry name" value="NAT_SF"/>
    <property type="match status" value="1"/>
</dbReference>
<name>A0A3B0W3F6_9ZZZZ</name>